<feature type="signal peptide" evidence="1">
    <location>
        <begin position="1"/>
        <end position="20"/>
    </location>
</feature>
<reference evidence="3" key="2">
    <citation type="submission" date="2021-04" db="EMBL/GenBank/DDBJ databases">
        <title>Isolation and genomic analysis of the ibuprofen-degrading bacterium Sphingomonas strain MPO218.</title>
        <authorList>
            <person name="Aulestia M."/>
            <person name="Flores A."/>
            <person name="Mangas E.L."/>
            <person name="Perez-Pulido A.J."/>
            <person name="Santero E."/>
            <person name="Camacho E.M."/>
        </authorList>
    </citation>
    <scope>NUCLEOTIDE SEQUENCE</scope>
    <source>
        <strain evidence="3">MPO218</strain>
    </source>
</reference>
<evidence type="ECO:0000256" key="1">
    <source>
        <dbReference type="SAM" id="SignalP"/>
    </source>
</evidence>
<dbReference type="AlphaFoldDB" id="A0A975HD09"/>
<name>A0A975HD09_9SPHN</name>
<protein>
    <recommendedName>
        <fullName evidence="2">Surface-adhesin protein E-like domain-containing protein</fullName>
    </recommendedName>
</protein>
<reference evidence="3" key="1">
    <citation type="submission" date="2020-07" db="EMBL/GenBank/DDBJ databases">
        <authorList>
            <person name="Camacho E."/>
        </authorList>
    </citation>
    <scope>NUCLEOTIDE SEQUENCE</scope>
    <source>
        <strain evidence="3">MPO218</strain>
    </source>
</reference>
<organism evidence="3 4">
    <name type="scientific">Rhizorhabdus wittichii</name>
    <dbReference type="NCBI Taxonomy" id="160791"/>
    <lineage>
        <taxon>Bacteria</taxon>
        <taxon>Pseudomonadati</taxon>
        <taxon>Pseudomonadota</taxon>
        <taxon>Alphaproteobacteria</taxon>
        <taxon>Sphingomonadales</taxon>
        <taxon>Sphingomonadaceae</taxon>
        <taxon>Rhizorhabdus</taxon>
    </lineage>
</organism>
<dbReference type="Proteomes" id="UP000664914">
    <property type="component" value="Chromosome"/>
</dbReference>
<dbReference type="RefSeq" id="WP_208632317.1">
    <property type="nucleotide sequence ID" value="NZ_CP059319.1"/>
</dbReference>
<keyword evidence="1" id="KW-0732">Signal</keyword>
<evidence type="ECO:0000259" key="2">
    <source>
        <dbReference type="Pfam" id="PF16747"/>
    </source>
</evidence>
<dbReference type="InterPro" id="IPR031939">
    <property type="entry name" value="Adhesin_E-like"/>
</dbReference>
<dbReference type="EMBL" id="CP059319">
    <property type="protein sequence ID" value="QTH20803.1"/>
    <property type="molecule type" value="Genomic_DNA"/>
</dbReference>
<gene>
    <name evidence="3" type="ORF">HRJ34_21140</name>
</gene>
<sequence>MIKILTAAAGCLFAAGPLFAQALTIDQVAELSAAGLGDEAIIAKMRRDGATFDLSAGQMLDLKKRGVSAPVIAAMLGTGTSAAAASPVMSLTSPDPMAPHPAGVYVLVKGPSAEMQKLDATVVNQAKSGGIWGYVLTGGIASLSIKATIQNETARVGVGDPSPVFFFFFDESNPEAARQSVAWTSGTAATVTSPSEFTLIRLNEKDGRREARVGSMNIGGTKTGVMDQDRIAFQYDAVRPGVYRVTPREPLEPGEYGFIYSLAAGGAAGALAARIFDFSVQPRAGVQLASAAPSEHSMPKVVPSTLSSAPAAGAQWRQASYSPGTSIAFIDAASVRRQGDVVRFREALYYRPDQGSDHFVALREANCRDRSFRNISVSYYLGKSAVGSKGESAEAITPKRGTVDEETVLAACGSRKFGKLFEDPDAAAASFFSTAK</sequence>
<dbReference type="Pfam" id="PF16747">
    <property type="entry name" value="Adhesin_E"/>
    <property type="match status" value="1"/>
</dbReference>
<evidence type="ECO:0000313" key="3">
    <source>
        <dbReference type="EMBL" id="QTH20803.1"/>
    </source>
</evidence>
<feature type="domain" description="Surface-adhesin protein E-like" evidence="2">
    <location>
        <begin position="316"/>
        <end position="412"/>
    </location>
</feature>
<feature type="chain" id="PRO_5037538378" description="Surface-adhesin protein E-like domain-containing protein" evidence="1">
    <location>
        <begin position="21"/>
        <end position="436"/>
    </location>
</feature>
<proteinExistence type="predicted"/>
<accession>A0A975HD09</accession>
<evidence type="ECO:0000313" key="4">
    <source>
        <dbReference type="Proteomes" id="UP000664914"/>
    </source>
</evidence>